<dbReference type="Gene3D" id="3.40.630.30">
    <property type="match status" value="1"/>
</dbReference>
<dbReference type="InterPro" id="IPR000182">
    <property type="entry name" value="GNAT_dom"/>
</dbReference>
<accession>A0A6H1P7K8</accession>
<organism evidence="2 3">
    <name type="scientific">Priestia megaterium</name>
    <name type="common">Bacillus megaterium</name>
    <dbReference type="NCBI Taxonomy" id="1404"/>
    <lineage>
        <taxon>Bacteria</taxon>
        <taxon>Bacillati</taxon>
        <taxon>Bacillota</taxon>
        <taxon>Bacilli</taxon>
        <taxon>Bacillales</taxon>
        <taxon>Bacillaceae</taxon>
        <taxon>Priestia</taxon>
    </lineage>
</organism>
<keyword evidence="2" id="KW-0808">Transferase</keyword>
<feature type="domain" description="N-acetyltransferase" evidence="1">
    <location>
        <begin position="16"/>
        <end position="172"/>
    </location>
</feature>
<evidence type="ECO:0000259" key="1">
    <source>
        <dbReference type="PROSITE" id="PS51186"/>
    </source>
</evidence>
<dbReference type="PANTHER" id="PTHR43610">
    <property type="entry name" value="BLL6696 PROTEIN"/>
    <property type="match status" value="1"/>
</dbReference>
<gene>
    <name evidence="2" type="ORF">HFZ78_25140</name>
</gene>
<dbReference type="AlphaFoldDB" id="A0A6H1P7K8"/>
<dbReference type="InterPro" id="IPR016181">
    <property type="entry name" value="Acyl_CoA_acyltransferase"/>
</dbReference>
<reference evidence="2 3" key="2">
    <citation type="submission" date="2020-04" db="EMBL/GenBank/DDBJ databases">
        <authorList>
            <person name="Fomenkov A."/>
            <person name="Anton B.P."/>
            <person name="Roberts R.J."/>
        </authorList>
    </citation>
    <scope>NUCLEOTIDE SEQUENCE [LARGE SCALE GENOMIC DNA]</scope>
    <source>
        <strain evidence="2 3">S2</strain>
    </source>
</reference>
<evidence type="ECO:0000313" key="3">
    <source>
        <dbReference type="Proteomes" id="UP000501868"/>
    </source>
</evidence>
<sequence length="195" mass="22801">MDKLWNNLFSLQGESVNLIPISMDHLEGLWEAAKPDEIWTYMATKVRSKNEMEQMIKAALKAIEKGSEYTFTVVNNENQVIGSTRFLDISPRHKSVEIGSTWYHPDVWRTKVNTECKFLLLRHAFENWNLTRVQLKTDSRNERSQQAIARIGAVKEGILRKDRIISDGYTRDTVFFSILCHEWDNVRTELKLKLQ</sequence>
<dbReference type="SUPFAM" id="SSF55729">
    <property type="entry name" value="Acyl-CoA N-acyltransferases (Nat)"/>
    <property type="match status" value="1"/>
</dbReference>
<dbReference type="EMBL" id="CP051128">
    <property type="protein sequence ID" value="QIZ09559.1"/>
    <property type="molecule type" value="Genomic_DNA"/>
</dbReference>
<proteinExistence type="predicted"/>
<name>A0A6H1P7K8_PRIMG</name>
<dbReference type="PANTHER" id="PTHR43610:SF1">
    <property type="entry name" value="N-ACETYLTRANSFERASE DOMAIN-CONTAINING PROTEIN"/>
    <property type="match status" value="1"/>
</dbReference>
<dbReference type="Proteomes" id="UP000501868">
    <property type="component" value="Chromosome"/>
</dbReference>
<dbReference type="GO" id="GO:0016747">
    <property type="term" value="F:acyltransferase activity, transferring groups other than amino-acyl groups"/>
    <property type="evidence" value="ECO:0007669"/>
    <property type="project" value="InterPro"/>
</dbReference>
<dbReference type="PROSITE" id="PS51186">
    <property type="entry name" value="GNAT"/>
    <property type="match status" value="1"/>
</dbReference>
<reference evidence="2 3" key="1">
    <citation type="submission" date="2020-04" db="EMBL/GenBank/DDBJ databases">
        <title>Genome-Wide Identification of 5-Methylcytosine Sites in Bacterial Genomes By High-Throughput Sequencing of MspJI Restriction Fragments.</title>
        <authorList>
            <person name="Wu V."/>
        </authorList>
    </citation>
    <scope>NUCLEOTIDE SEQUENCE [LARGE SCALE GENOMIC DNA]</scope>
    <source>
        <strain evidence="2 3">S2</strain>
    </source>
</reference>
<protein>
    <submittedName>
        <fullName evidence="2">GNAT family N-acetyltransferase</fullName>
    </submittedName>
</protein>
<dbReference type="Pfam" id="PF13302">
    <property type="entry name" value="Acetyltransf_3"/>
    <property type="match status" value="1"/>
</dbReference>
<evidence type="ECO:0000313" key="2">
    <source>
        <dbReference type="EMBL" id="QIZ09559.1"/>
    </source>
</evidence>